<proteinExistence type="predicted"/>
<evidence type="ECO:0000256" key="1">
    <source>
        <dbReference type="SAM" id="Phobius"/>
    </source>
</evidence>
<evidence type="ECO:0000259" key="2">
    <source>
        <dbReference type="Pfam" id="PF23750"/>
    </source>
</evidence>
<feature type="domain" description="Anti-sigma factor RsgI-like middle" evidence="2">
    <location>
        <begin position="37"/>
        <end position="66"/>
    </location>
</feature>
<dbReference type="InterPro" id="IPR055431">
    <property type="entry name" value="RsgI_M"/>
</dbReference>
<dbReference type="AlphaFoldDB" id="A0AAJ2U4F9"/>
<comment type="caution">
    <text evidence="3">The sequence shown here is derived from an EMBL/GenBank/DDBJ whole genome shotgun (WGS) entry which is preliminary data.</text>
</comment>
<evidence type="ECO:0000313" key="4">
    <source>
        <dbReference type="Proteomes" id="UP001285636"/>
    </source>
</evidence>
<protein>
    <submittedName>
        <fullName evidence="3">SigI regulator RsgI</fullName>
    </submittedName>
</protein>
<feature type="transmembrane region" description="Helical" evidence="1">
    <location>
        <begin position="12"/>
        <end position="31"/>
    </location>
</feature>
<evidence type="ECO:0000313" key="3">
    <source>
        <dbReference type="EMBL" id="MDV2888449.1"/>
    </source>
</evidence>
<accession>A0AAJ2U4F9</accession>
<organism evidence="3 4">
    <name type="scientific">Alkalihalophilus pseudofirmus</name>
    <name type="common">Bacillus pseudofirmus</name>
    <dbReference type="NCBI Taxonomy" id="79885"/>
    <lineage>
        <taxon>Bacteria</taxon>
        <taxon>Bacillati</taxon>
        <taxon>Bacillota</taxon>
        <taxon>Bacilli</taxon>
        <taxon>Bacillales</taxon>
        <taxon>Bacillaceae</taxon>
        <taxon>Alkalihalophilus</taxon>
    </lineage>
</organism>
<feature type="non-terminal residue" evidence="3">
    <location>
        <position position="66"/>
    </location>
</feature>
<sequence>MNRFHYFFRAKPVLLTTLVIIIFMSLLFPLYRNDKAYAYLSIDVNPSIELGVNEKMQVIEMTGFNK</sequence>
<keyword evidence="1" id="KW-0812">Transmembrane</keyword>
<name>A0AAJ2U4F9_ALKPS</name>
<dbReference type="Pfam" id="PF23750">
    <property type="entry name" value="RsgI_M"/>
    <property type="match status" value="1"/>
</dbReference>
<reference evidence="3" key="1">
    <citation type="submission" date="2023-10" db="EMBL/GenBank/DDBJ databases">
        <title>Screening of Alkalihalophilus pseudofirmusBZ-TG-HK211 and Its Alleviation of Salt Stress on Rapeseed Growth.</title>
        <authorList>
            <person name="Zhao B."/>
            <person name="Guo T."/>
        </authorList>
    </citation>
    <scope>NUCLEOTIDE SEQUENCE</scope>
    <source>
        <strain evidence="3">BZ-TG-HK211</strain>
    </source>
</reference>
<dbReference type="Proteomes" id="UP001285636">
    <property type="component" value="Unassembled WGS sequence"/>
</dbReference>
<keyword evidence="1" id="KW-1133">Transmembrane helix</keyword>
<dbReference type="EMBL" id="JAWJAY010001478">
    <property type="protein sequence ID" value="MDV2888449.1"/>
    <property type="molecule type" value="Genomic_DNA"/>
</dbReference>
<keyword evidence="1" id="KW-0472">Membrane</keyword>
<gene>
    <name evidence="3" type="ORF">RYX45_25125</name>
</gene>